<evidence type="ECO:0000259" key="8">
    <source>
        <dbReference type="PROSITE" id="PS50112"/>
    </source>
</evidence>
<dbReference type="AlphaFoldDB" id="A0A126WZA0"/>
<dbReference type="GO" id="GO:0005634">
    <property type="term" value="C:nucleus"/>
    <property type="evidence" value="ECO:0007669"/>
    <property type="project" value="TreeGrafter"/>
</dbReference>
<accession>A0A126WZA0</accession>
<evidence type="ECO:0000256" key="3">
    <source>
        <dbReference type="ARBA" id="ARBA00022630"/>
    </source>
</evidence>
<dbReference type="GO" id="GO:0009637">
    <property type="term" value="P:response to blue light"/>
    <property type="evidence" value="ECO:0007669"/>
    <property type="project" value="UniProtKB-ARBA"/>
</dbReference>
<dbReference type="FunFam" id="3.30.450.20:FF:000211">
    <property type="entry name" value="Protein TWIN LOV 1"/>
    <property type="match status" value="1"/>
</dbReference>
<dbReference type="Pfam" id="PF13426">
    <property type="entry name" value="PAS_9"/>
    <property type="match status" value="1"/>
</dbReference>
<dbReference type="SUPFAM" id="SSF55785">
    <property type="entry name" value="PYP-like sensor domain (PAS domain)"/>
    <property type="match status" value="1"/>
</dbReference>
<proteinExistence type="evidence at transcript level"/>
<dbReference type="Gene3D" id="3.30.450.20">
    <property type="entry name" value="PAS domain"/>
    <property type="match status" value="1"/>
</dbReference>
<dbReference type="InterPro" id="IPR001610">
    <property type="entry name" value="PAC"/>
</dbReference>
<name>A0A126WZA0_9ASPA</name>
<dbReference type="InterPro" id="IPR000014">
    <property type="entry name" value="PAS"/>
</dbReference>
<evidence type="ECO:0000256" key="2">
    <source>
        <dbReference type="ARBA" id="ARBA00022606"/>
    </source>
</evidence>
<organism evidence="9">
    <name type="scientific">Ruscus sp. BC-2016</name>
    <dbReference type="NCBI Taxonomy" id="1799622"/>
    <lineage>
        <taxon>Eukaryota</taxon>
        <taxon>Viridiplantae</taxon>
        <taxon>Streptophyta</taxon>
        <taxon>Embryophyta</taxon>
        <taxon>Tracheophyta</taxon>
        <taxon>Spermatophyta</taxon>
        <taxon>Magnoliopsida</taxon>
        <taxon>Liliopsida</taxon>
        <taxon>Asparagales</taxon>
        <taxon>Asparagaceae</taxon>
        <taxon>Nolinoideae</taxon>
        <taxon>Ruscus</taxon>
    </lineage>
</organism>
<dbReference type="PROSITE" id="PS50112">
    <property type="entry name" value="PAS"/>
    <property type="match status" value="1"/>
</dbReference>
<keyword evidence="4" id="KW-0288">FMN</keyword>
<evidence type="ECO:0000256" key="5">
    <source>
        <dbReference type="ARBA" id="ARBA00022991"/>
    </source>
</evidence>
<keyword evidence="5" id="KW-0157">Chromophore</keyword>
<keyword evidence="1" id="KW-0600">Photoreceptor protein</keyword>
<protein>
    <submittedName>
        <fullName evidence="9">Putative LOV domain-containing protein</fullName>
    </submittedName>
</protein>
<dbReference type="CDD" id="cd00130">
    <property type="entry name" value="PAS"/>
    <property type="match status" value="1"/>
</dbReference>
<evidence type="ECO:0000256" key="6">
    <source>
        <dbReference type="ARBA" id="ARBA00023170"/>
    </source>
</evidence>
<feature type="chain" id="PRO_5007274619" evidence="7">
    <location>
        <begin position="24"/>
        <end position="223"/>
    </location>
</feature>
<dbReference type="GO" id="GO:0009881">
    <property type="term" value="F:photoreceptor activity"/>
    <property type="evidence" value="ECO:0007669"/>
    <property type="project" value="UniProtKB-KW"/>
</dbReference>
<evidence type="ECO:0000313" key="9">
    <source>
        <dbReference type="EMBL" id="AML77796.1"/>
    </source>
</evidence>
<dbReference type="NCBIfam" id="TIGR00229">
    <property type="entry name" value="sensory_box"/>
    <property type="match status" value="1"/>
</dbReference>
<keyword evidence="6" id="KW-0675">Receptor</keyword>
<feature type="domain" description="PAS" evidence="8">
    <location>
        <begin position="93"/>
        <end position="115"/>
    </location>
</feature>
<evidence type="ECO:0000256" key="4">
    <source>
        <dbReference type="ARBA" id="ARBA00022643"/>
    </source>
</evidence>
<dbReference type="PANTHER" id="PTHR47429">
    <property type="entry name" value="PROTEIN TWIN LOV 1"/>
    <property type="match status" value="1"/>
</dbReference>
<dbReference type="SMART" id="SM00086">
    <property type="entry name" value="PAC"/>
    <property type="match status" value="1"/>
</dbReference>
<evidence type="ECO:0000256" key="1">
    <source>
        <dbReference type="ARBA" id="ARBA00022543"/>
    </source>
</evidence>
<dbReference type="InterPro" id="IPR035965">
    <property type="entry name" value="PAS-like_dom_sf"/>
</dbReference>
<dbReference type="EMBL" id="KU699922">
    <property type="protein sequence ID" value="AML77796.1"/>
    <property type="molecule type" value="mRNA"/>
</dbReference>
<reference evidence="9" key="1">
    <citation type="journal article" date="2016" name="Proc. Natl. Acad. Sci. U.S.A.">
        <title>Functional and topological diversity of LOV domain photoreceptors.</title>
        <authorList>
            <person name="Glantz S.T."/>
            <person name="Carpenter E.J."/>
            <person name="Melkonian M."/>
            <person name="Gardner K.H."/>
            <person name="Boyden E.S."/>
            <person name="Wong G.K."/>
            <person name="Chow B.Y."/>
        </authorList>
    </citation>
    <scope>NUCLEOTIDE SEQUENCE</scope>
    <source>
        <strain evidence="9">LSJW_2013134</strain>
    </source>
</reference>
<keyword evidence="3" id="KW-0285">Flavoprotein</keyword>
<sequence>MLVNSHRLFLILIGLEAEELCEASDLEKQKASNAAKIIISILTYYRKHTNRLLSGKRCILASTAPLSSSLNISLGRIKQSFVLTDPNLPDMPIVYASDAFLSLTGYSRQEVLGRNCRFLNGPGTDVLTLQEMKDSIQAEQACSVRVLNYRKDESTFWNLLYISPVRNATGKIAFYVGVQINENSKDGNGLSPEMRQFSAVASVKVAVRSLSACPGPSSRSSSS</sequence>
<evidence type="ECO:0000256" key="7">
    <source>
        <dbReference type="SAM" id="SignalP"/>
    </source>
</evidence>
<feature type="signal peptide" evidence="7">
    <location>
        <begin position="1"/>
        <end position="23"/>
    </location>
</feature>
<keyword evidence="2" id="KW-0716">Sensory transduction</keyword>
<keyword evidence="7" id="KW-0732">Signal</keyword>
<dbReference type="PANTHER" id="PTHR47429:SF2">
    <property type="entry name" value="PROTEIN TWIN LOV 1"/>
    <property type="match status" value="1"/>
</dbReference>